<comment type="caution">
    <text evidence="2">The sequence shown here is derived from an EMBL/GenBank/DDBJ whole genome shotgun (WGS) entry which is preliminary data.</text>
</comment>
<feature type="compositionally biased region" description="Low complexity" evidence="1">
    <location>
        <begin position="24"/>
        <end position="45"/>
    </location>
</feature>
<feature type="region of interest" description="Disordered" evidence="1">
    <location>
        <begin position="115"/>
        <end position="149"/>
    </location>
</feature>
<feature type="compositionally biased region" description="Basic residues" evidence="1">
    <location>
        <begin position="429"/>
        <end position="441"/>
    </location>
</feature>
<feature type="compositionally biased region" description="Basic and acidic residues" evidence="1">
    <location>
        <begin position="418"/>
        <end position="428"/>
    </location>
</feature>
<dbReference type="VEuPathDB" id="FungiDB:C5L36_0C04810"/>
<reference evidence="3" key="1">
    <citation type="journal article" date="2014" name="Microb. Cell Fact.">
        <title>Exploiting Issatchenkia orientalis SD108 for succinic acid production.</title>
        <authorList>
            <person name="Xiao H."/>
            <person name="Shao Z."/>
            <person name="Jiang Y."/>
            <person name="Dole S."/>
            <person name="Zhao H."/>
        </authorList>
    </citation>
    <scope>NUCLEOTIDE SEQUENCE [LARGE SCALE GENOMIC DNA]</scope>
    <source>
        <strain evidence="3">SD108</strain>
    </source>
</reference>
<evidence type="ECO:0008006" key="4">
    <source>
        <dbReference type="Google" id="ProtNLM"/>
    </source>
</evidence>
<gene>
    <name evidence="2" type="ORF">JL09_g3995</name>
</gene>
<feature type="compositionally biased region" description="Polar residues" evidence="1">
    <location>
        <begin position="442"/>
        <end position="453"/>
    </location>
</feature>
<organism evidence="2 3">
    <name type="scientific">Pichia kudriavzevii</name>
    <name type="common">Yeast</name>
    <name type="synonym">Issatchenkia orientalis</name>
    <dbReference type="NCBI Taxonomy" id="4909"/>
    <lineage>
        <taxon>Eukaryota</taxon>
        <taxon>Fungi</taxon>
        <taxon>Dikarya</taxon>
        <taxon>Ascomycota</taxon>
        <taxon>Saccharomycotina</taxon>
        <taxon>Pichiomycetes</taxon>
        <taxon>Pichiales</taxon>
        <taxon>Pichiaceae</taxon>
        <taxon>Pichia</taxon>
    </lineage>
</organism>
<feature type="compositionally biased region" description="Acidic residues" evidence="1">
    <location>
        <begin position="46"/>
        <end position="66"/>
    </location>
</feature>
<evidence type="ECO:0000313" key="2">
    <source>
        <dbReference type="EMBL" id="KGK36868.1"/>
    </source>
</evidence>
<feature type="compositionally biased region" description="Acidic residues" evidence="1">
    <location>
        <begin position="86"/>
        <end position="99"/>
    </location>
</feature>
<name>A0A099NVN4_PICKU</name>
<dbReference type="HOGENOM" id="CLU_015462_0_0_1"/>
<dbReference type="PANTHER" id="PTHR28057:SF1">
    <property type="entry name" value="PROTEIN IFH1-RELATED"/>
    <property type="match status" value="1"/>
</dbReference>
<dbReference type="InterPro" id="IPR018837">
    <property type="entry name" value="TF_CRF1/IFH1"/>
</dbReference>
<dbReference type="eggNOG" id="ENOG502QQB6">
    <property type="taxonomic scope" value="Eukaryota"/>
</dbReference>
<feature type="compositionally biased region" description="Basic residues" evidence="1">
    <location>
        <begin position="662"/>
        <end position="677"/>
    </location>
</feature>
<dbReference type="PANTHER" id="PTHR28057">
    <property type="entry name" value="PROTEIN IFH1-RELATED"/>
    <property type="match status" value="1"/>
</dbReference>
<feature type="region of interest" description="Disordered" evidence="1">
    <location>
        <begin position="658"/>
        <end position="714"/>
    </location>
</feature>
<feature type="region of interest" description="Disordered" evidence="1">
    <location>
        <begin position="415"/>
        <end position="454"/>
    </location>
</feature>
<feature type="region of interest" description="Disordered" evidence="1">
    <location>
        <begin position="1"/>
        <end position="100"/>
    </location>
</feature>
<dbReference type="AlphaFoldDB" id="A0A099NVN4"/>
<proteinExistence type="predicted"/>
<protein>
    <recommendedName>
        <fullName evidence="4">Protein IFH1</fullName>
    </recommendedName>
</protein>
<evidence type="ECO:0000313" key="3">
    <source>
        <dbReference type="Proteomes" id="UP000029867"/>
    </source>
</evidence>
<dbReference type="Pfam" id="PF10380">
    <property type="entry name" value="CRF1"/>
    <property type="match status" value="1"/>
</dbReference>
<dbReference type="GO" id="GO:0060962">
    <property type="term" value="P:regulation of ribosomal protein gene transcription by RNA polymerase II"/>
    <property type="evidence" value="ECO:0007669"/>
    <property type="project" value="InterPro"/>
</dbReference>
<feature type="compositionally biased region" description="Polar residues" evidence="1">
    <location>
        <begin position="691"/>
        <end position="708"/>
    </location>
</feature>
<feature type="region of interest" description="Disordered" evidence="1">
    <location>
        <begin position="500"/>
        <end position="526"/>
    </location>
</feature>
<evidence type="ECO:0000256" key="1">
    <source>
        <dbReference type="SAM" id="MobiDB-lite"/>
    </source>
</evidence>
<dbReference type="EMBL" id="JQFK01000051">
    <property type="protein sequence ID" value="KGK36868.1"/>
    <property type="molecule type" value="Genomic_DNA"/>
</dbReference>
<feature type="compositionally biased region" description="Low complexity" evidence="1">
    <location>
        <begin position="125"/>
        <end position="139"/>
    </location>
</feature>
<dbReference type="Proteomes" id="UP000029867">
    <property type="component" value="Unassembled WGS sequence"/>
</dbReference>
<feature type="compositionally biased region" description="Low complexity" evidence="1">
    <location>
        <begin position="1"/>
        <end position="17"/>
    </location>
</feature>
<dbReference type="GO" id="GO:0003712">
    <property type="term" value="F:transcription coregulator activity"/>
    <property type="evidence" value="ECO:0007669"/>
    <property type="project" value="InterPro"/>
</dbReference>
<accession>A0A099NVN4</accession>
<sequence>MPPSSKVPKKSYSASKSVAKKGPFKTTTTKKVSRRFSIMSNSSSEDSSDAESSDSDSESESDDYDGDMYVKNKPVQVSNVVASSGSEDDYSSSSDDENIDFVQLTKQRRLKAMKAVKGLKKQANEKSSVSPSASPMNSEGLLVENEESELDDDLVDAVIENEERKLDNLDTNLDDVNDRSNSSNVDLNDDFENIDFDFSFDGQSKEPNPVNFQNAKEKDDRNVLDKLRDEDIGEVVDEESVSKEQIKSDKVEDNKIDIDVPKFNEKEINSDADYEFDNNDLIQTLLKDNDDLELQNMDNSDDDFDYLIANQHNIDHNSINKPNLKDTSIDSLNNTDDAYMMKEETQAMLEDFEKHPKQSYKNRRSSMYYQQLQNEYKDDVDDLDLDILDNFEQFLPKQQAMRRRSSILNQSLLSSDDEERKLNSDPKYTKRYRKKSVKGSMRKNTTGNSNAGNVHTKDIRKMLGISNTDSNFTSKFTSNAIADSDDDTKLLEYIFEEDSDSENMNGSVVDGDETDEDENLPKKSGNIVGSKHAKEILSSSKDQFRAPKLGTFITKKPFSVIDGFSTRFLQPLSDTHSLVQKAAALGKPESTNNANNSNNIALDELINISEFDEDYPNNEQKEDFEDFFGDKRIPLTAFRNKGLKNPANDISLTRRFSFTERNRRKSHHKLSKGKLKNAKLIGHSSHKHYKQSTQSQTLIPKPRNTPTDMSADPIDPNQVDEVLLIGLEPLELNETFISNPDFEISAPYNAPSSRRRKSMSRASKAKYRRASIAEAHAEGLRQTKNGLFDEQVMDDVEALLIDMGDAAEYQFIFGDEV</sequence>
<feature type="region of interest" description="Disordered" evidence="1">
    <location>
        <begin position="167"/>
        <end position="187"/>
    </location>
</feature>